<keyword evidence="5" id="KW-0156">Chromatin regulator</keyword>
<keyword evidence="4" id="KW-0678">Repressor</keyword>
<dbReference type="Pfam" id="PF10523">
    <property type="entry name" value="BEN"/>
    <property type="match status" value="1"/>
</dbReference>
<proteinExistence type="inferred from homology"/>
<dbReference type="InterPro" id="IPR018379">
    <property type="entry name" value="BEN_domain"/>
</dbReference>
<accession>A0ABD0Y0D0</accession>
<sequence length="246" mass="27905">MSLVGKRLCIERVGSVDELKASFECRMSALEAKLDLVVNTCSTILSTCEKLIETHSHMSCCSQDIMSKMEAIEDFMKKVIPVYTENHTEQTTPVVLLPLNKPVSNSEMKAFTLNSEAECPEGSWLGDENNPEGRVRVQIPPTMLLHINEHSLTPEKMALTLLDCLFPREVLAVSNLSGKGKHSKQQLDPLLIYGIRCHLMYKFNITECDWIRIKQNIDSKCRSVWRRKEKGLSLGSSKVIHGFYKY</sequence>
<keyword evidence="8" id="KW-0238">DNA-binding</keyword>
<dbReference type="EMBL" id="JBFDAA010000016">
    <property type="protein sequence ID" value="KAL1116947.1"/>
    <property type="molecule type" value="Genomic_DNA"/>
</dbReference>
<feature type="domain" description="BEN" evidence="12">
    <location>
        <begin position="132"/>
        <end position="228"/>
    </location>
</feature>
<evidence type="ECO:0000256" key="8">
    <source>
        <dbReference type="ARBA" id="ARBA00023125"/>
    </source>
</evidence>
<dbReference type="PANTHER" id="PTHR16243:SF2">
    <property type="entry name" value="PROTEIN BANP"/>
    <property type="match status" value="1"/>
</dbReference>
<dbReference type="GO" id="GO:0006325">
    <property type="term" value="P:chromatin organization"/>
    <property type="evidence" value="ECO:0007669"/>
    <property type="project" value="UniProtKB-KW"/>
</dbReference>
<dbReference type="InterPro" id="IPR042343">
    <property type="entry name" value="BANP"/>
</dbReference>
<evidence type="ECO:0000256" key="1">
    <source>
        <dbReference type="ARBA" id="ARBA00004123"/>
    </source>
</evidence>
<reference evidence="13 14" key="1">
    <citation type="submission" date="2024-07" db="EMBL/GenBank/DDBJ databases">
        <title>Chromosome-level genome assembly of the water stick insect Ranatra chinensis (Heteroptera: Nepidae).</title>
        <authorList>
            <person name="Liu X."/>
        </authorList>
    </citation>
    <scope>NUCLEOTIDE SEQUENCE [LARGE SCALE GENOMIC DNA]</scope>
    <source>
        <strain evidence="13">Cailab_2021Rc</strain>
        <tissue evidence="13">Muscle</tissue>
    </source>
</reference>
<name>A0ABD0Y0D0_9HEMI</name>
<organism evidence="13 14">
    <name type="scientific">Ranatra chinensis</name>
    <dbReference type="NCBI Taxonomy" id="642074"/>
    <lineage>
        <taxon>Eukaryota</taxon>
        <taxon>Metazoa</taxon>
        <taxon>Ecdysozoa</taxon>
        <taxon>Arthropoda</taxon>
        <taxon>Hexapoda</taxon>
        <taxon>Insecta</taxon>
        <taxon>Pterygota</taxon>
        <taxon>Neoptera</taxon>
        <taxon>Paraneoptera</taxon>
        <taxon>Hemiptera</taxon>
        <taxon>Heteroptera</taxon>
        <taxon>Panheteroptera</taxon>
        <taxon>Nepomorpha</taxon>
        <taxon>Nepidae</taxon>
        <taxon>Ranatrinae</taxon>
        <taxon>Ranatra</taxon>
    </lineage>
</organism>
<evidence type="ECO:0000256" key="7">
    <source>
        <dbReference type="ARBA" id="ARBA00023054"/>
    </source>
</evidence>
<protein>
    <recommendedName>
        <fullName evidence="3">Protein BANP</fullName>
    </recommendedName>
</protein>
<keyword evidence="6" id="KW-0805">Transcription regulation</keyword>
<dbReference type="SMART" id="SM01025">
    <property type="entry name" value="BEN"/>
    <property type="match status" value="1"/>
</dbReference>
<evidence type="ECO:0000256" key="11">
    <source>
        <dbReference type="ARBA" id="ARBA00023306"/>
    </source>
</evidence>
<evidence type="ECO:0000256" key="5">
    <source>
        <dbReference type="ARBA" id="ARBA00022853"/>
    </source>
</evidence>
<gene>
    <name evidence="13" type="ORF">AAG570_004275</name>
</gene>
<comment type="caution">
    <text evidence="13">The sequence shown here is derived from an EMBL/GenBank/DDBJ whole genome shotgun (WGS) entry which is preliminary data.</text>
</comment>
<evidence type="ECO:0000259" key="12">
    <source>
        <dbReference type="PROSITE" id="PS51457"/>
    </source>
</evidence>
<evidence type="ECO:0000256" key="6">
    <source>
        <dbReference type="ARBA" id="ARBA00023015"/>
    </source>
</evidence>
<dbReference type="Proteomes" id="UP001558652">
    <property type="component" value="Unassembled WGS sequence"/>
</dbReference>
<keyword evidence="14" id="KW-1185">Reference proteome</keyword>
<evidence type="ECO:0000256" key="9">
    <source>
        <dbReference type="ARBA" id="ARBA00023163"/>
    </source>
</evidence>
<dbReference type="GO" id="GO:0005634">
    <property type="term" value="C:nucleus"/>
    <property type="evidence" value="ECO:0007669"/>
    <property type="project" value="UniProtKB-SubCell"/>
</dbReference>
<evidence type="ECO:0000256" key="3">
    <source>
        <dbReference type="ARBA" id="ARBA00015794"/>
    </source>
</evidence>
<evidence type="ECO:0000313" key="13">
    <source>
        <dbReference type="EMBL" id="KAL1116947.1"/>
    </source>
</evidence>
<dbReference type="PROSITE" id="PS51457">
    <property type="entry name" value="BEN"/>
    <property type="match status" value="1"/>
</dbReference>
<dbReference type="PANTHER" id="PTHR16243">
    <property type="entry name" value="BTG3-ASSOCIATED NUCLEAR PROTEIN BANP"/>
    <property type="match status" value="1"/>
</dbReference>
<keyword evidence="7" id="KW-0175">Coiled coil</keyword>
<comment type="subcellular location">
    <subcellularLocation>
        <location evidence="1">Nucleus</location>
    </subcellularLocation>
</comment>
<dbReference type="Gene3D" id="1.10.10.2590">
    <property type="entry name" value="BEN domain"/>
    <property type="match status" value="1"/>
</dbReference>
<comment type="similarity">
    <text evidence="2">Belongs to the BANP/SMAR1 family.</text>
</comment>
<dbReference type="AlphaFoldDB" id="A0ABD0Y0D0"/>
<evidence type="ECO:0000256" key="10">
    <source>
        <dbReference type="ARBA" id="ARBA00023242"/>
    </source>
</evidence>
<dbReference type="GO" id="GO:0003677">
    <property type="term" value="F:DNA binding"/>
    <property type="evidence" value="ECO:0007669"/>
    <property type="project" value="UniProtKB-KW"/>
</dbReference>
<evidence type="ECO:0000256" key="2">
    <source>
        <dbReference type="ARBA" id="ARBA00009735"/>
    </source>
</evidence>
<evidence type="ECO:0000256" key="4">
    <source>
        <dbReference type="ARBA" id="ARBA00022491"/>
    </source>
</evidence>
<evidence type="ECO:0000313" key="14">
    <source>
        <dbReference type="Proteomes" id="UP001558652"/>
    </source>
</evidence>
<keyword evidence="9" id="KW-0804">Transcription</keyword>
<keyword evidence="11" id="KW-0131">Cell cycle</keyword>
<keyword evidence="10" id="KW-0539">Nucleus</keyword>